<dbReference type="Gene3D" id="3.40.1800.20">
    <property type="match status" value="1"/>
</dbReference>
<gene>
    <name evidence="13" type="ORF">PVAND_009004</name>
</gene>
<evidence type="ECO:0000256" key="10">
    <source>
        <dbReference type="PROSITE-ProRule" id="PRU01263"/>
    </source>
</evidence>
<feature type="binding site" evidence="10">
    <location>
        <position position="8"/>
    </location>
    <ligand>
        <name>Zn(2+)</name>
        <dbReference type="ChEBI" id="CHEBI:29105"/>
    </ligand>
</feature>
<keyword evidence="7" id="KW-0539">Nucleus</keyword>
<dbReference type="PROSITE" id="PS50157">
    <property type="entry name" value="ZINC_FINGER_C2H2_2"/>
    <property type="match status" value="5"/>
</dbReference>
<evidence type="ECO:0008006" key="15">
    <source>
        <dbReference type="Google" id="ProtNLM"/>
    </source>
</evidence>
<dbReference type="Pfam" id="PF07776">
    <property type="entry name" value="zf-AD"/>
    <property type="match status" value="1"/>
</dbReference>
<feature type="binding site" evidence="10">
    <location>
        <position position="51"/>
    </location>
    <ligand>
        <name>Zn(2+)</name>
        <dbReference type="ChEBI" id="CHEBI:29105"/>
    </ligand>
</feature>
<feature type="binding site" evidence="10">
    <location>
        <position position="5"/>
    </location>
    <ligand>
        <name>Zn(2+)</name>
        <dbReference type="ChEBI" id="CHEBI:29105"/>
    </ligand>
</feature>
<dbReference type="InterPro" id="IPR036236">
    <property type="entry name" value="Znf_C2H2_sf"/>
</dbReference>
<evidence type="ECO:0000259" key="12">
    <source>
        <dbReference type="PROSITE" id="PS51915"/>
    </source>
</evidence>
<feature type="domain" description="C2H2-type" evidence="11">
    <location>
        <begin position="387"/>
        <end position="414"/>
    </location>
</feature>
<dbReference type="EMBL" id="JADBJN010000002">
    <property type="protein sequence ID" value="KAG5679437.1"/>
    <property type="molecule type" value="Genomic_DNA"/>
</dbReference>
<feature type="domain" description="ZAD" evidence="12">
    <location>
        <begin position="3"/>
        <end position="78"/>
    </location>
</feature>
<keyword evidence="5 10" id="KW-0862">Zinc</keyword>
<reference evidence="13" key="1">
    <citation type="submission" date="2021-03" db="EMBL/GenBank/DDBJ databases">
        <title>Chromosome level genome of the anhydrobiotic midge Polypedilum vanderplanki.</title>
        <authorList>
            <person name="Yoshida Y."/>
            <person name="Kikawada T."/>
            <person name="Gusev O."/>
        </authorList>
    </citation>
    <scope>NUCLEOTIDE SEQUENCE</scope>
    <source>
        <strain evidence="13">NIAS01</strain>
        <tissue evidence="13">Whole body or cell culture</tissue>
    </source>
</reference>
<keyword evidence="14" id="KW-1185">Reference proteome</keyword>
<dbReference type="GO" id="GO:0000981">
    <property type="term" value="F:DNA-binding transcription factor activity, RNA polymerase II-specific"/>
    <property type="evidence" value="ECO:0007669"/>
    <property type="project" value="TreeGrafter"/>
</dbReference>
<dbReference type="PROSITE" id="PS00028">
    <property type="entry name" value="ZINC_FINGER_C2H2_1"/>
    <property type="match status" value="5"/>
</dbReference>
<name>A0A9J6CBY8_POLVA</name>
<feature type="binding site" evidence="10">
    <location>
        <position position="54"/>
    </location>
    <ligand>
        <name>Zn(2+)</name>
        <dbReference type="ChEBI" id="CHEBI:29105"/>
    </ligand>
</feature>
<dbReference type="PANTHER" id="PTHR24388">
    <property type="entry name" value="ZINC FINGER PROTEIN"/>
    <property type="match status" value="1"/>
</dbReference>
<dbReference type="Gene3D" id="3.30.160.60">
    <property type="entry name" value="Classic Zinc Finger"/>
    <property type="match status" value="5"/>
</dbReference>
<comment type="similarity">
    <text evidence="8">Belongs to the snail C2H2-type zinc-finger protein family.</text>
</comment>
<dbReference type="Pfam" id="PF00096">
    <property type="entry name" value="zf-C2H2"/>
    <property type="match status" value="3"/>
</dbReference>
<evidence type="ECO:0000256" key="6">
    <source>
        <dbReference type="ARBA" id="ARBA00023125"/>
    </source>
</evidence>
<comment type="caution">
    <text evidence="13">The sequence shown here is derived from an EMBL/GenBank/DDBJ whole genome shotgun (WGS) entry which is preliminary data.</text>
</comment>
<dbReference type="InterPro" id="IPR012934">
    <property type="entry name" value="Znf_AD"/>
</dbReference>
<dbReference type="InterPro" id="IPR013087">
    <property type="entry name" value="Znf_C2H2_type"/>
</dbReference>
<evidence type="ECO:0000256" key="8">
    <source>
        <dbReference type="ARBA" id="ARBA00037948"/>
    </source>
</evidence>
<evidence type="ECO:0000313" key="13">
    <source>
        <dbReference type="EMBL" id="KAG5679437.1"/>
    </source>
</evidence>
<dbReference type="OrthoDB" id="2687452at2759"/>
<dbReference type="PANTHER" id="PTHR24388:SF54">
    <property type="entry name" value="PROTEIN ESCARGOT"/>
    <property type="match status" value="1"/>
</dbReference>
<dbReference type="InterPro" id="IPR050527">
    <property type="entry name" value="Snail/Krueppel_Znf"/>
</dbReference>
<evidence type="ECO:0000256" key="3">
    <source>
        <dbReference type="ARBA" id="ARBA00022737"/>
    </source>
</evidence>
<accession>A0A9J6CBY8</accession>
<dbReference type="SMART" id="SM00868">
    <property type="entry name" value="zf-AD"/>
    <property type="match status" value="2"/>
</dbReference>
<evidence type="ECO:0000259" key="11">
    <source>
        <dbReference type="PROSITE" id="PS50157"/>
    </source>
</evidence>
<feature type="domain" description="C2H2-type" evidence="11">
    <location>
        <begin position="358"/>
        <end position="386"/>
    </location>
</feature>
<evidence type="ECO:0000256" key="5">
    <source>
        <dbReference type="ARBA" id="ARBA00022833"/>
    </source>
</evidence>
<dbReference type="GO" id="GO:0005634">
    <property type="term" value="C:nucleus"/>
    <property type="evidence" value="ECO:0007669"/>
    <property type="project" value="UniProtKB-SubCell"/>
</dbReference>
<dbReference type="Proteomes" id="UP001107558">
    <property type="component" value="Chromosome 2"/>
</dbReference>
<dbReference type="SUPFAM" id="SSF57716">
    <property type="entry name" value="Glucocorticoid receptor-like (DNA-binding domain)"/>
    <property type="match status" value="1"/>
</dbReference>
<keyword evidence="6" id="KW-0238">DNA-binding</keyword>
<dbReference type="PROSITE" id="PS51915">
    <property type="entry name" value="ZAD"/>
    <property type="match status" value="1"/>
</dbReference>
<feature type="domain" description="C2H2-type" evidence="11">
    <location>
        <begin position="192"/>
        <end position="220"/>
    </location>
</feature>
<keyword evidence="2 10" id="KW-0479">Metal-binding</keyword>
<keyword evidence="3" id="KW-0677">Repeat</keyword>
<keyword evidence="4 9" id="KW-0863">Zinc-finger</keyword>
<dbReference type="SUPFAM" id="SSF57667">
    <property type="entry name" value="beta-beta-alpha zinc fingers"/>
    <property type="match status" value="3"/>
</dbReference>
<organism evidence="13 14">
    <name type="scientific">Polypedilum vanderplanki</name>
    <name type="common">Sleeping chironomid midge</name>
    <dbReference type="NCBI Taxonomy" id="319348"/>
    <lineage>
        <taxon>Eukaryota</taxon>
        <taxon>Metazoa</taxon>
        <taxon>Ecdysozoa</taxon>
        <taxon>Arthropoda</taxon>
        <taxon>Hexapoda</taxon>
        <taxon>Insecta</taxon>
        <taxon>Pterygota</taxon>
        <taxon>Neoptera</taxon>
        <taxon>Endopterygota</taxon>
        <taxon>Diptera</taxon>
        <taxon>Nematocera</taxon>
        <taxon>Chironomoidea</taxon>
        <taxon>Chironomidae</taxon>
        <taxon>Chironominae</taxon>
        <taxon>Polypedilum</taxon>
        <taxon>Polypedilum</taxon>
    </lineage>
</organism>
<evidence type="ECO:0000256" key="2">
    <source>
        <dbReference type="ARBA" id="ARBA00022723"/>
    </source>
</evidence>
<evidence type="ECO:0000256" key="1">
    <source>
        <dbReference type="ARBA" id="ARBA00004123"/>
    </source>
</evidence>
<feature type="domain" description="C2H2-type" evidence="11">
    <location>
        <begin position="331"/>
        <end position="359"/>
    </location>
</feature>
<evidence type="ECO:0000256" key="7">
    <source>
        <dbReference type="ARBA" id="ARBA00023242"/>
    </source>
</evidence>
<feature type="domain" description="C2H2-type" evidence="11">
    <location>
        <begin position="284"/>
        <end position="311"/>
    </location>
</feature>
<comment type="subcellular location">
    <subcellularLocation>
        <location evidence="1">Nucleus</location>
    </subcellularLocation>
</comment>
<dbReference type="AlphaFoldDB" id="A0A9J6CBY8"/>
<evidence type="ECO:0000313" key="14">
    <source>
        <dbReference type="Proteomes" id="UP001107558"/>
    </source>
</evidence>
<protein>
    <recommendedName>
        <fullName evidence="15">Zinc finger protein</fullName>
    </recommendedName>
</protein>
<proteinExistence type="inferred from homology"/>
<sequence length="448" mass="52696">MNTCCRACLNQIINEGISLNSSIEKRSVRDLIQYCSGIELIINDEFPQMICNECLEKILSACEIKEKCINSNNILHEQIINDNEENLILPPIMLESDIKEDEPLESYKVFQERRISFDEEESESAKSKTQSNLFKCYLCFEKFKYRKEKYEHLEIIHKNNELKCKLCRHKSQTIRGLDNHIMLHENPHLLSYMCHVCSKHYQKASELRRHIKLAHDDKSKRVINFYCDNCDFKTFSKMNMKRHLNTIHLKIKAFACEFCPEKKYTSKITLEQHKITKHGKESDFKCNCCHRKFPTMSFLRSHMKTCSGNTSAIRERGDPNYYREPLENDTYRCKLCGLVFIGKGKIAQHYAQRHKHSNVCDICNTSFNSYSNLKKHIQILHNKIHKYTCSFCSKTFGQKNQLQSHINTHTRKKPFNCKFDFCKFRSGDLSAVSKHQKKCQNNPANVIL</sequence>
<evidence type="ECO:0000256" key="4">
    <source>
        <dbReference type="ARBA" id="ARBA00022771"/>
    </source>
</evidence>
<dbReference type="GO" id="GO:0000978">
    <property type="term" value="F:RNA polymerase II cis-regulatory region sequence-specific DNA binding"/>
    <property type="evidence" value="ECO:0007669"/>
    <property type="project" value="TreeGrafter"/>
</dbReference>
<evidence type="ECO:0000256" key="9">
    <source>
        <dbReference type="PROSITE-ProRule" id="PRU00042"/>
    </source>
</evidence>
<dbReference type="GO" id="GO:0008270">
    <property type="term" value="F:zinc ion binding"/>
    <property type="evidence" value="ECO:0007669"/>
    <property type="project" value="UniProtKB-UniRule"/>
</dbReference>
<dbReference type="SMART" id="SM00355">
    <property type="entry name" value="ZnF_C2H2"/>
    <property type="match status" value="10"/>
</dbReference>